<evidence type="ECO:0000256" key="4">
    <source>
        <dbReference type="ARBA" id="ARBA00022679"/>
    </source>
</evidence>
<dbReference type="AlphaFoldDB" id="A0A3A1NDS2"/>
<evidence type="ECO:0000256" key="3">
    <source>
        <dbReference type="ARBA" id="ARBA00022553"/>
    </source>
</evidence>
<dbReference type="PANTHER" id="PTHR43304:SF1">
    <property type="entry name" value="PAC DOMAIN-CONTAINING PROTEIN"/>
    <property type="match status" value="1"/>
</dbReference>
<evidence type="ECO:0000259" key="7">
    <source>
        <dbReference type="PROSITE" id="PS50112"/>
    </source>
</evidence>
<keyword evidence="10" id="KW-1185">Reference proteome</keyword>
<dbReference type="GO" id="GO:0004673">
    <property type="term" value="F:protein histidine kinase activity"/>
    <property type="evidence" value="ECO:0007669"/>
    <property type="project" value="UniProtKB-EC"/>
</dbReference>
<accession>A0A3A1NDS2</accession>
<dbReference type="PROSITE" id="PS50112">
    <property type="entry name" value="PAS"/>
    <property type="match status" value="1"/>
</dbReference>
<name>A0A3A1NDS2_9FLAO</name>
<feature type="domain" description="PAS" evidence="7">
    <location>
        <begin position="252"/>
        <end position="322"/>
    </location>
</feature>
<dbReference type="PROSITE" id="PS50113">
    <property type="entry name" value="PAC"/>
    <property type="match status" value="2"/>
</dbReference>
<dbReference type="NCBIfam" id="TIGR00229">
    <property type="entry name" value="sensory_box"/>
    <property type="match status" value="1"/>
</dbReference>
<dbReference type="PANTHER" id="PTHR43304">
    <property type="entry name" value="PHYTOCHROME-LIKE PROTEIN CPH1"/>
    <property type="match status" value="1"/>
</dbReference>
<feature type="domain" description="PAC" evidence="8">
    <location>
        <begin position="200"/>
        <end position="251"/>
    </location>
</feature>
<evidence type="ECO:0000259" key="8">
    <source>
        <dbReference type="PROSITE" id="PS50113"/>
    </source>
</evidence>
<dbReference type="PRINTS" id="PR00344">
    <property type="entry name" value="BCTRLSENSOR"/>
</dbReference>
<keyword evidence="5" id="KW-0418">Kinase</keyword>
<evidence type="ECO:0000256" key="5">
    <source>
        <dbReference type="ARBA" id="ARBA00022777"/>
    </source>
</evidence>
<dbReference type="InterPro" id="IPR036890">
    <property type="entry name" value="HATPase_C_sf"/>
</dbReference>
<dbReference type="CDD" id="cd00130">
    <property type="entry name" value="PAS"/>
    <property type="match status" value="1"/>
</dbReference>
<dbReference type="EC" id="2.7.13.3" evidence="2"/>
<dbReference type="Pfam" id="PF02518">
    <property type="entry name" value="HATPase_c"/>
    <property type="match status" value="1"/>
</dbReference>
<dbReference type="RefSeq" id="WP_119606446.1">
    <property type="nucleotide sequence ID" value="NZ_QXFH01000063.1"/>
</dbReference>
<comment type="caution">
    <text evidence="9">The sequence shown here is derived from an EMBL/GenBank/DDBJ whole genome shotgun (WGS) entry which is preliminary data.</text>
</comment>
<dbReference type="InterPro" id="IPR052162">
    <property type="entry name" value="Sensor_kinase/Photoreceptor"/>
</dbReference>
<evidence type="ECO:0000256" key="2">
    <source>
        <dbReference type="ARBA" id="ARBA00012438"/>
    </source>
</evidence>
<dbReference type="SMART" id="SM00387">
    <property type="entry name" value="HATPase_c"/>
    <property type="match status" value="1"/>
</dbReference>
<keyword evidence="3" id="KW-0597">Phosphoprotein</keyword>
<feature type="domain" description="Histidine kinase" evidence="6">
    <location>
        <begin position="395"/>
        <end position="608"/>
    </location>
</feature>
<dbReference type="SUPFAM" id="SSF55785">
    <property type="entry name" value="PYP-like sensor domain (PAS domain)"/>
    <property type="match status" value="3"/>
</dbReference>
<sequence length="608" mass="69339">MKAVKKVDQFYLLKQLPKATALLCKKGILLDASCSWLDIFGLPPQDETTKTKVSLLYSEIPDLKRRLKENKSFSLQHKIENTDGTRYLKSYFAPWFDEKENVIGTIIQTDDITPEVQKEQQIDWLNNILETKVEVSETGWWEFNVQTEELSWCKETKRIHQVPDCFEPTTIEAINFFKPGYSQNKVSMLFHKAIASNQSYNTKLMIVTFNGEERWVRITGKPFVKDGKVIKVFGTIKDIHDQEIAETRIKEHQQLLSTLVDSLPLNVYVKDLESRKVLVNKGECNYFDKRVEELIGKTDFDLYGEKDAQISREEDIQVMKNLTPIIGKETVSTLNGKTTHFLTSKIPHFDLEGKVCGLIGMSLDITAMKKKQEELCNLINITSMQNQKLISFAHIVSHNLRSHSANFSMLLGFLNSEKDPQERKRIIDMLTQASDNLLETLGNLNQVVDINTKTAETKKPLNLQNNIVKVLENFSALLDKDDSQIINNVEENIEVSCIPAYLDSIILNLVSNAVKYKSPNRTLLITINAVKSTEGVLLSISDNGMGIDLDKYRDKIFGMYKTFHNRKDAKGFGLYLVKNQIEAMGGSITVQSEVDKGTTFNVYFNEES</sequence>
<dbReference type="Gene3D" id="3.30.565.10">
    <property type="entry name" value="Histidine kinase-like ATPase, C-terminal domain"/>
    <property type="match status" value="1"/>
</dbReference>
<dbReference type="InterPro" id="IPR013656">
    <property type="entry name" value="PAS_4"/>
</dbReference>
<dbReference type="Pfam" id="PF08448">
    <property type="entry name" value="PAS_4"/>
    <property type="match status" value="1"/>
</dbReference>
<feature type="domain" description="PAC" evidence="8">
    <location>
        <begin position="312"/>
        <end position="377"/>
    </location>
</feature>
<dbReference type="InterPro" id="IPR003594">
    <property type="entry name" value="HATPase_dom"/>
</dbReference>
<protein>
    <recommendedName>
        <fullName evidence="2">histidine kinase</fullName>
        <ecNumber evidence="2">2.7.13.3</ecNumber>
    </recommendedName>
</protein>
<dbReference type="InterPro" id="IPR035965">
    <property type="entry name" value="PAS-like_dom_sf"/>
</dbReference>
<evidence type="ECO:0000256" key="1">
    <source>
        <dbReference type="ARBA" id="ARBA00000085"/>
    </source>
</evidence>
<comment type="catalytic activity">
    <reaction evidence="1">
        <text>ATP + protein L-histidine = ADP + protein N-phospho-L-histidine.</text>
        <dbReference type="EC" id="2.7.13.3"/>
    </reaction>
</comment>
<evidence type="ECO:0000313" key="10">
    <source>
        <dbReference type="Proteomes" id="UP000266067"/>
    </source>
</evidence>
<keyword evidence="4" id="KW-0808">Transferase</keyword>
<proteinExistence type="predicted"/>
<dbReference type="InterPro" id="IPR005467">
    <property type="entry name" value="His_kinase_dom"/>
</dbReference>
<dbReference type="Pfam" id="PF13426">
    <property type="entry name" value="PAS_9"/>
    <property type="match status" value="2"/>
</dbReference>
<dbReference type="OrthoDB" id="5522855at2"/>
<evidence type="ECO:0000259" key="6">
    <source>
        <dbReference type="PROSITE" id="PS50109"/>
    </source>
</evidence>
<dbReference type="SUPFAM" id="SSF55874">
    <property type="entry name" value="ATPase domain of HSP90 chaperone/DNA topoisomerase II/histidine kinase"/>
    <property type="match status" value="1"/>
</dbReference>
<reference evidence="9 10" key="1">
    <citation type="submission" date="2018-08" db="EMBL/GenBank/DDBJ databases">
        <title>Proposal of Muricauda 72 sp.nov. and Muricauda NH166 sp.nov., isolated from seawater.</title>
        <authorList>
            <person name="Cheng H."/>
            <person name="Wu Y.-H."/>
            <person name="Guo L.-L."/>
            <person name="Xu X.-W."/>
        </authorList>
    </citation>
    <scope>NUCLEOTIDE SEQUENCE [LARGE SCALE GENOMIC DNA]</scope>
    <source>
        <strain evidence="9 10">KCTC 22173</strain>
    </source>
</reference>
<gene>
    <name evidence="9" type="ORF">D2V08_02030</name>
</gene>
<dbReference type="PROSITE" id="PS50109">
    <property type="entry name" value="HIS_KIN"/>
    <property type="match status" value="1"/>
</dbReference>
<dbReference type="Proteomes" id="UP000266067">
    <property type="component" value="Unassembled WGS sequence"/>
</dbReference>
<dbReference type="SMART" id="SM00091">
    <property type="entry name" value="PAS"/>
    <property type="match status" value="1"/>
</dbReference>
<dbReference type="Gene3D" id="3.30.450.20">
    <property type="entry name" value="PAS domain"/>
    <property type="match status" value="3"/>
</dbReference>
<dbReference type="InterPro" id="IPR001610">
    <property type="entry name" value="PAC"/>
</dbReference>
<dbReference type="EMBL" id="QXFH01000063">
    <property type="protein sequence ID" value="RIV36492.1"/>
    <property type="molecule type" value="Genomic_DNA"/>
</dbReference>
<dbReference type="InterPro" id="IPR000700">
    <property type="entry name" value="PAS-assoc_C"/>
</dbReference>
<dbReference type="SMART" id="SM00086">
    <property type="entry name" value="PAC"/>
    <property type="match status" value="2"/>
</dbReference>
<dbReference type="InterPro" id="IPR004358">
    <property type="entry name" value="Sig_transdc_His_kin-like_C"/>
</dbReference>
<evidence type="ECO:0000313" key="9">
    <source>
        <dbReference type="EMBL" id="RIV36492.1"/>
    </source>
</evidence>
<organism evidence="9 10">
    <name type="scientific">Flagellimonas lutimaris</name>
    <dbReference type="NCBI Taxonomy" id="475082"/>
    <lineage>
        <taxon>Bacteria</taxon>
        <taxon>Pseudomonadati</taxon>
        <taxon>Bacteroidota</taxon>
        <taxon>Flavobacteriia</taxon>
        <taxon>Flavobacteriales</taxon>
        <taxon>Flavobacteriaceae</taxon>
        <taxon>Flagellimonas</taxon>
    </lineage>
</organism>
<dbReference type="InterPro" id="IPR000014">
    <property type="entry name" value="PAS"/>
</dbReference>